<feature type="transmembrane region" description="Helical" evidence="5">
    <location>
        <begin position="151"/>
        <end position="184"/>
    </location>
</feature>
<dbReference type="SUPFAM" id="SSF55785">
    <property type="entry name" value="PYP-like sensor domain (PAS domain)"/>
    <property type="match status" value="1"/>
</dbReference>
<dbReference type="PANTHER" id="PTHR32089">
    <property type="entry name" value="METHYL-ACCEPTING CHEMOTAXIS PROTEIN MCPB"/>
    <property type="match status" value="1"/>
</dbReference>
<evidence type="ECO:0000256" key="2">
    <source>
        <dbReference type="ARBA" id="ARBA00023224"/>
    </source>
</evidence>
<evidence type="ECO:0000313" key="8">
    <source>
        <dbReference type="EMBL" id="MBW7570229.1"/>
    </source>
</evidence>
<keyword evidence="4" id="KW-0175">Coiled coil</keyword>
<keyword evidence="2 3" id="KW-0807">Transducer</keyword>
<comment type="subcellular location">
    <subcellularLocation>
        <location evidence="1">Membrane</location>
    </subcellularLocation>
</comment>
<evidence type="ECO:0000259" key="6">
    <source>
        <dbReference type="PROSITE" id="PS50111"/>
    </source>
</evidence>
<comment type="caution">
    <text evidence="8">The sequence shown here is derived from an EMBL/GenBank/DDBJ whole genome shotgun (WGS) entry which is preliminary data.</text>
</comment>
<dbReference type="RefSeq" id="WP_219937450.1">
    <property type="nucleotide sequence ID" value="NZ_JAGFNY010000012.1"/>
</dbReference>
<gene>
    <name evidence="8" type="ORF">J5V48_04900</name>
</gene>
<proteinExistence type="predicted"/>
<dbReference type="InterPro" id="IPR013655">
    <property type="entry name" value="PAS_fold_3"/>
</dbReference>
<dbReference type="PROSITE" id="PS50111">
    <property type="entry name" value="CHEMOTAXIS_TRANSDUC_2"/>
    <property type="match status" value="1"/>
</dbReference>
<dbReference type="PANTHER" id="PTHR32089:SF112">
    <property type="entry name" value="LYSOZYME-LIKE PROTEIN-RELATED"/>
    <property type="match status" value="1"/>
</dbReference>
<evidence type="ECO:0000256" key="5">
    <source>
        <dbReference type="SAM" id="Phobius"/>
    </source>
</evidence>
<dbReference type="Pfam" id="PF00015">
    <property type="entry name" value="MCPsignal"/>
    <property type="match status" value="1"/>
</dbReference>
<protein>
    <submittedName>
        <fullName evidence="8">PAS domain-containing protein</fullName>
    </submittedName>
</protein>
<evidence type="ECO:0000259" key="7">
    <source>
        <dbReference type="PROSITE" id="PS50112"/>
    </source>
</evidence>
<feature type="coiled-coil region" evidence="4">
    <location>
        <begin position="252"/>
        <end position="279"/>
    </location>
</feature>
<dbReference type="NCBIfam" id="TIGR00229">
    <property type="entry name" value="sensory_box"/>
    <property type="match status" value="1"/>
</dbReference>
<dbReference type="EMBL" id="JAGFNY010000012">
    <property type="protein sequence ID" value="MBW7570229.1"/>
    <property type="molecule type" value="Genomic_DNA"/>
</dbReference>
<name>A0ABS7DG19_9GAMM</name>
<evidence type="ECO:0000256" key="3">
    <source>
        <dbReference type="PROSITE-ProRule" id="PRU00284"/>
    </source>
</evidence>
<dbReference type="Gene3D" id="3.30.450.20">
    <property type="entry name" value="PAS domain"/>
    <property type="match status" value="1"/>
</dbReference>
<keyword evidence="5" id="KW-0472">Membrane</keyword>
<reference evidence="8 9" key="1">
    <citation type="submission" date="2021-03" db="EMBL/GenBank/DDBJ databases">
        <title>Succinivibrio sp. nov. isolated from feces of cow.</title>
        <authorList>
            <person name="Choi J.-Y."/>
        </authorList>
    </citation>
    <scope>NUCLEOTIDE SEQUENCE [LARGE SCALE GENOMIC DNA]</scope>
    <source>
        <strain evidence="8 9">AGMB01872</strain>
    </source>
</reference>
<keyword evidence="5" id="KW-1133">Transmembrane helix</keyword>
<dbReference type="Proteomes" id="UP000731465">
    <property type="component" value="Unassembled WGS sequence"/>
</dbReference>
<keyword evidence="5" id="KW-0812">Transmembrane</keyword>
<feature type="domain" description="Methyl-accepting transducer" evidence="6">
    <location>
        <begin position="247"/>
        <end position="487"/>
    </location>
</feature>
<dbReference type="InterPro" id="IPR004089">
    <property type="entry name" value="MCPsignal_dom"/>
</dbReference>
<accession>A0ABS7DG19</accession>
<feature type="domain" description="PAS" evidence="7">
    <location>
        <begin position="23"/>
        <end position="78"/>
    </location>
</feature>
<dbReference type="InterPro" id="IPR035965">
    <property type="entry name" value="PAS-like_dom_sf"/>
</dbReference>
<dbReference type="SMART" id="SM00283">
    <property type="entry name" value="MA"/>
    <property type="match status" value="1"/>
</dbReference>
<evidence type="ECO:0000256" key="4">
    <source>
        <dbReference type="SAM" id="Coils"/>
    </source>
</evidence>
<dbReference type="Pfam" id="PF08447">
    <property type="entry name" value="PAS_3"/>
    <property type="match status" value="1"/>
</dbReference>
<dbReference type="InterPro" id="IPR000014">
    <property type="entry name" value="PAS"/>
</dbReference>
<evidence type="ECO:0000313" key="9">
    <source>
        <dbReference type="Proteomes" id="UP000731465"/>
    </source>
</evidence>
<keyword evidence="9" id="KW-1185">Reference proteome</keyword>
<evidence type="ECO:0000256" key="1">
    <source>
        <dbReference type="ARBA" id="ARBA00004370"/>
    </source>
</evidence>
<organism evidence="8 9">
    <name type="scientific">Succinivibrio faecicola</name>
    <dbReference type="NCBI Taxonomy" id="2820300"/>
    <lineage>
        <taxon>Bacteria</taxon>
        <taxon>Pseudomonadati</taxon>
        <taxon>Pseudomonadota</taxon>
        <taxon>Gammaproteobacteria</taxon>
        <taxon>Aeromonadales</taxon>
        <taxon>Succinivibrionaceae</taxon>
        <taxon>Succinivibrio</taxon>
    </lineage>
</organism>
<dbReference type="Gene3D" id="1.10.287.950">
    <property type="entry name" value="Methyl-accepting chemotaxis protein"/>
    <property type="match status" value="1"/>
</dbReference>
<dbReference type="CDD" id="cd00130">
    <property type="entry name" value="PAS"/>
    <property type="match status" value="1"/>
</dbReference>
<dbReference type="SUPFAM" id="SSF58104">
    <property type="entry name" value="Methyl-accepting chemotaxis protein (MCP) signaling domain"/>
    <property type="match status" value="1"/>
</dbReference>
<sequence>MRNNLPVIDREVPFPNVPNTRIISVTDAKGIITDVNQTFVDMCGFSREELIGQPHNIIRHPDMPTQVFKLMWDNLKEGKPFMGIIKNRCKDGSYYWVNAFILPIFQDGKIIGYESVRTKATKYEIENAKEAYAKLNRREKVSVSVLNNFNIYFYAIAFFLFLFALYSPSFLSVLAAGVFSLFVFTRELNEKNKFIYRVIDKNELQVDPLTLGIYTNEKKNIDIEKAKFALKCQEKYIDAILTRVNEASIRLCNLADDNLNRAQDVAKDMEQRTRKARRVARSMQNISNDMLLMMNDLSESVTQTTQSSDITYELLQEGKTISQRTHEAISTLDDQVKNIASSIKNLSSKVEEISQASELIDQISDQTNLLALNASIEAARAGEAGKGFAVVADEVRSLSLSTHKSTQSIHDLISQFKVNATDADEMAEQGLVAAEDGVNEVGRNNENVDKVVEAISSIKYNADKMMQSITQQTETAKSIVDQVNSIFNFQEDSTSISSRHEQDMKKLKVEADDVAEMISRFYKTK</sequence>
<dbReference type="PROSITE" id="PS50112">
    <property type="entry name" value="PAS"/>
    <property type="match status" value="1"/>
</dbReference>